<gene>
    <name evidence="1" type="ORF">ACFPWU_07300</name>
</gene>
<name>A0ABW1QVC2_9ACTN</name>
<comment type="caution">
    <text evidence="1">The sequence shown here is derived from an EMBL/GenBank/DDBJ whole genome shotgun (WGS) entry which is preliminary data.</text>
</comment>
<dbReference type="RefSeq" id="WP_128221290.1">
    <property type="nucleotide sequence ID" value="NZ_CP034929.1"/>
</dbReference>
<dbReference type="Gene3D" id="3.90.1140.10">
    <property type="entry name" value="Cyclic phosphodiesterase"/>
    <property type="match status" value="1"/>
</dbReference>
<dbReference type="Proteomes" id="UP001596098">
    <property type="component" value="Unassembled WGS sequence"/>
</dbReference>
<proteinExistence type="predicted"/>
<accession>A0ABW1QVC2</accession>
<sequence length="197" mass="21313">MSQHLTPRGAYPGHAVLQVPVPSMDRWVRERSAHYDAAYVSDDPHFVHAHVTALGPVPDVEQDEAGHGGVPGPLASLVAQVCADAAPFAAVFAEVATFPTGIVHLRPTDPRPFSALTDALRATLPHVLPYGGRFVPDPHLTLDALSEEVTEASTQASVAHLLPARVEVRHLDLAWWAPQECRLLARWELGTGRRMLG</sequence>
<dbReference type="SUPFAM" id="SSF55144">
    <property type="entry name" value="LigT-like"/>
    <property type="match status" value="1"/>
</dbReference>
<reference evidence="2" key="1">
    <citation type="journal article" date="2019" name="Int. J. Syst. Evol. Microbiol.">
        <title>The Global Catalogue of Microorganisms (GCM) 10K type strain sequencing project: providing services to taxonomists for standard genome sequencing and annotation.</title>
        <authorList>
            <consortium name="The Broad Institute Genomics Platform"/>
            <consortium name="The Broad Institute Genome Sequencing Center for Infectious Disease"/>
            <person name="Wu L."/>
            <person name="Ma J."/>
        </authorList>
    </citation>
    <scope>NUCLEOTIDE SEQUENCE [LARGE SCALE GENOMIC DNA]</scope>
    <source>
        <strain evidence="2">DFY28</strain>
    </source>
</reference>
<dbReference type="EMBL" id="JBHSQI010000003">
    <property type="protein sequence ID" value="MFC6153469.1"/>
    <property type="molecule type" value="Genomic_DNA"/>
</dbReference>
<keyword evidence="2" id="KW-1185">Reference proteome</keyword>
<organism evidence="1 2">
    <name type="scientific">Nocardioides yefusunii</name>
    <dbReference type="NCBI Taxonomy" id="2500546"/>
    <lineage>
        <taxon>Bacteria</taxon>
        <taxon>Bacillati</taxon>
        <taxon>Actinomycetota</taxon>
        <taxon>Actinomycetes</taxon>
        <taxon>Propionibacteriales</taxon>
        <taxon>Nocardioidaceae</taxon>
        <taxon>Nocardioides</taxon>
    </lineage>
</organism>
<protein>
    <submittedName>
        <fullName evidence="1">2'-5' RNA ligase family protein</fullName>
    </submittedName>
</protein>
<evidence type="ECO:0000313" key="1">
    <source>
        <dbReference type="EMBL" id="MFC6153469.1"/>
    </source>
</evidence>
<dbReference type="GO" id="GO:0016874">
    <property type="term" value="F:ligase activity"/>
    <property type="evidence" value="ECO:0007669"/>
    <property type="project" value="UniProtKB-KW"/>
</dbReference>
<dbReference type="InterPro" id="IPR009097">
    <property type="entry name" value="Cyclic_Pdiesterase"/>
</dbReference>
<dbReference type="Pfam" id="PF13563">
    <property type="entry name" value="2_5_RNA_ligase2"/>
    <property type="match status" value="1"/>
</dbReference>
<keyword evidence="1" id="KW-0436">Ligase</keyword>
<evidence type="ECO:0000313" key="2">
    <source>
        <dbReference type="Proteomes" id="UP001596098"/>
    </source>
</evidence>